<feature type="signal peptide" evidence="1">
    <location>
        <begin position="1"/>
        <end position="19"/>
    </location>
</feature>
<dbReference type="EMBL" id="RCYZ01000012">
    <property type="protein sequence ID" value="TPG60163.1"/>
    <property type="molecule type" value="Genomic_DNA"/>
</dbReference>
<dbReference type="InterPro" id="IPR011047">
    <property type="entry name" value="Quinoprotein_ADH-like_sf"/>
</dbReference>
<dbReference type="Pfam" id="PF21544">
    <property type="entry name" value="PorZ_N_b_propeller"/>
    <property type="match status" value="1"/>
</dbReference>
<accession>A0A502GHG1</accession>
<protein>
    <recommendedName>
        <fullName evidence="2">PorZ N-terminal beta-propeller domain-containing protein</fullName>
    </recommendedName>
</protein>
<proteinExistence type="predicted"/>
<reference evidence="3 4" key="1">
    <citation type="journal article" date="2019" name="Environ. Microbiol.">
        <title>Species interactions and distinct microbial communities in high Arctic permafrost affected cryosols are associated with the CH4 and CO2 gas fluxes.</title>
        <authorList>
            <person name="Altshuler I."/>
            <person name="Hamel J."/>
            <person name="Turney S."/>
            <person name="Magnuson E."/>
            <person name="Levesque R."/>
            <person name="Greer C."/>
            <person name="Whyte L.G."/>
        </authorList>
    </citation>
    <scope>NUCLEOTIDE SEQUENCE [LARGE SCALE GENOMIC DNA]</scope>
    <source>
        <strain evidence="3 4">S9.2P</strain>
    </source>
</reference>
<name>A0A502GHG1_9BACT</name>
<keyword evidence="4" id="KW-1185">Reference proteome</keyword>
<sequence length="783" mass="83369">MLVVLWLLAPWLGPLGARAQNTAGYGDWQLHLPTNRPLHLADAGNRVYVGTENAFYFIDKTLNTTQTLSSRDGLSDVGVAALAYDSVGHQTVVVYRNNNVDLLGDDGQVRNLPDILRKSIQSDRTIYQAAVSGRRAYLATAFGVVVLNLDRAEVSDTYSAIGPAGAAVRVYATAVAHDTLFAATSAGLQVARMADNLLDYRSWAVYQPVPVVAGAPYEPYRQLAAQGPYVYATVDNGGGTFVFRRAANAWQPVAAPYTTRARQLRPSLRGLLLAGDNYGAYRRDAAGTFQLLAAAAGPNDYVTDAVYSARDDSYYVANYLAGVQRLRAGQAPETFAANGPATGSAYSLLTDARTGITDVFTGGYTDRYLPFSRREGFYEYAAGQWTNINGALPVATYPNPFDVARGTRTADGTLYVASYGNGLLEWKGPGQFRTFTEGTAGSPLRRTIDPNDPTYLSVRVTDLVPDATGGVWVANQHRQAGVSGLFRFDPAAAAWSAIPYFNGSQNLDRLALDNLGQVWASEARQGGDGLWVVDPITNATRKFSLATDPATGSDVILPAIYDVVSDRAGALWVTTAAGVAVLDDPSGALAGTSTFRLPVVQRGEGSRFPVLYSEVVKSVAVDGANRKWFGTDNGLWLFSADGSEALLHFTTANSPLPTNRINDVAVNDKTGEVWVATDSGVLAYRGGATVTEGTPSCAQVFPNPVRPDFEGLVGIAGLANNALVKITDVAGHLVYATTATGGTVTWNLTDPEGRRVRSGVYLVLTSDANGQNGCVSKVAVLSK</sequence>
<dbReference type="AlphaFoldDB" id="A0A502GHG1"/>
<feature type="chain" id="PRO_5021372954" description="PorZ N-terminal beta-propeller domain-containing protein" evidence="1">
    <location>
        <begin position="20"/>
        <end position="783"/>
    </location>
</feature>
<feature type="domain" description="PorZ N-terminal beta-propeller" evidence="2">
    <location>
        <begin position="47"/>
        <end position="203"/>
    </location>
</feature>
<dbReference type="Proteomes" id="UP000317646">
    <property type="component" value="Unassembled WGS sequence"/>
</dbReference>
<comment type="caution">
    <text evidence="3">The sequence shown here is derived from an EMBL/GenBank/DDBJ whole genome shotgun (WGS) entry which is preliminary data.</text>
</comment>
<dbReference type="Gene3D" id="2.130.10.10">
    <property type="entry name" value="YVTN repeat-like/Quinoprotein amine dehydrogenase"/>
    <property type="match status" value="2"/>
</dbReference>
<organism evidence="3 4">
    <name type="scientific">Hymenobacter nivis</name>
    <dbReference type="NCBI Taxonomy" id="1850093"/>
    <lineage>
        <taxon>Bacteria</taxon>
        <taxon>Pseudomonadati</taxon>
        <taxon>Bacteroidota</taxon>
        <taxon>Cytophagia</taxon>
        <taxon>Cytophagales</taxon>
        <taxon>Hymenobacteraceae</taxon>
        <taxon>Hymenobacter</taxon>
    </lineage>
</organism>
<gene>
    <name evidence="3" type="ORF">EAH73_20785</name>
</gene>
<dbReference type="InterPro" id="IPR048954">
    <property type="entry name" value="PorZ_N"/>
</dbReference>
<evidence type="ECO:0000313" key="4">
    <source>
        <dbReference type="Proteomes" id="UP000317646"/>
    </source>
</evidence>
<evidence type="ECO:0000256" key="1">
    <source>
        <dbReference type="SAM" id="SignalP"/>
    </source>
</evidence>
<evidence type="ECO:0000313" key="3">
    <source>
        <dbReference type="EMBL" id="TPG60163.1"/>
    </source>
</evidence>
<dbReference type="SUPFAM" id="SSF50998">
    <property type="entry name" value="Quinoprotein alcohol dehydrogenase-like"/>
    <property type="match status" value="1"/>
</dbReference>
<keyword evidence="1" id="KW-0732">Signal</keyword>
<dbReference type="SUPFAM" id="SSF63829">
    <property type="entry name" value="Calcium-dependent phosphotriesterase"/>
    <property type="match status" value="2"/>
</dbReference>
<evidence type="ECO:0000259" key="2">
    <source>
        <dbReference type="Pfam" id="PF21544"/>
    </source>
</evidence>
<dbReference type="InterPro" id="IPR015943">
    <property type="entry name" value="WD40/YVTN_repeat-like_dom_sf"/>
</dbReference>